<evidence type="ECO:0000313" key="1">
    <source>
        <dbReference type="EMBL" id="KAH9833255.1"/>
    </source>
</evidence>
<proteinExistence type="predicted"/>
<dbReference type="SUPFAM" id="SSF52047">
    <property type="entry name" value="RNI-like"/>
    <property type="match status" value="1"/>
</dbReference>
<dbReference type="GeneID" id="72005284"/>
<evidence type="ECO:0000313" key="4">
    <source>
        <dbReference type="Proteomes" id="UP000814176"/>
    </source>
</evidence>
<keyword evidence="4" id="KW-1185">Reference proteome</keyword>
<reference evidence="1 4" key="2">
    <citation type="journal article" date="2021" name="Environ. Microbiol.">
        <title>Gene family expansions and transcriptome signatures uncover fungal adaptations to wood decay.</title>
        <authorList>
            <person name="Hage H."/>
            <person name="Miyauchi S."/>
            <person name="Viragh M."/>
            <person name="Drula E."/>
            <person name="Min B."/>
            <person name="Chaduli D."/>
            <person name="Navarro D."/>
            <person name="Favel A."/>
            <person name="Norest M."/>
            <person name="Lesage-Meessen L."/>
            <person name="Balint B."/>
            <person name="Merenyi Z."/>
            <person name="de Eugenio L."/>
            <person name="Morin E."/>
            <person name="Martinez A.T."/>
            <person name="Baldrian P."/>
            <person name="Stursova M."/>
            <person name="Martinez M.J."/>
            <person name="Novotny C."/>
            <person name="Magnuson J.K."/>
            <person name="Spatafora J.W."/>
            <person name="Maurice S."/>
            <person name="Pangilinan J."/>
            <person name="Andreopoulos W."/>
            <person name="LaButti K."/>
            <person name="Hundley H."/>
            <person name="Na H."/>
            <person name="Kuo A."/>
            <person name="Barry K."/>
            <person name="Lipzen A."/>
            <person name="Henrissat B."/>
            <person name="Riley R."/>
            <person name="Ahrendt S."/>
            <person name="Nagy L.G."/>
            <person name="Grigoriev I.V."/>
            <person name="Martin F."/>
            <person name="Rosso M.N."/>
        </authorList>
    </citation>
    <scope>NUCLEOTIDE SEQUENCE [LARGE SCALE GENOMIC DNA]</scope>
    <source>
        <strain evidence="1 4">CIRM-BRFM 1785</strain>
    </source>
</reference>
<dbReference type="AlphaFoldDB" id="A0A4Y9YQ11"/>
<evidence type="ECO:0000313" key="3">
    <source>
        <dbReference type="Proteomes" id="UP000298390"/>
    </source>
</evidence>
<name>A0A4Y9YQ11_9APHY</name>
<reference evidence="2 3" key="1">
    <citation type="submission" date="2019-01" db="EMBL/GenBank/DDBJ databases">
        <title>Genome sequencing of the rare red list fungi Fomitopsis rosea.</title>
        <authorList>
            <person name="Buettner E."/>
            <person name="Kellner H."/>
        </authorList>
    </citation>
    <scope>NUCLEOTIDE SEQUENCE [LARGE SCALE GENOMIC DNA]</scope>
    <source>
        <strain evidence="2 3">DSM 105464</strain>
    </source>
</reference>
<dbReference type="EMBL" id="SEKV01000096">
    <property type="protein sequence ID" value="TFY64514.1"/>
    <property type="molecule type" value="Genomic_DNA"/>
</dbReference>
<accession>A0A4Y9YQ11</accession>
<dbReference type="OrthoDB" id="2802249at2759"/>
<comment type="caution">
    <text evidence="2">The sequence shown here is derived from an EMBL/GenBank/DDBJ whole genome shotgun (WGS) entry which is preliminary data.</text>
</comment>
<gene>
    <name evidence="1" type="ORF">C8Q71DRAFT_774792</name>
    <name evidence="2" type="ORF">EVJ58_g2577</name>
</gene>
<organism evidence="2 3">
    <name type="scientific">Rhodofomes roseus</name>
    <dbReference type="NCBI Taxonomy" id="34475"/>
    <lineage>
        <taxon>Eukaryota</taxon>
        <taxon>Fungi</taxon>
        <taxon>Dikarya</taxon>
        <taxon>Basidiomycota</taxon>
        <taxon>Agaricomycotina</taxon>
        <taxon>Agaricomycetes</taxon>
        <taxon>Polyporales</taxon>
        <taxon>Rhodofomes</taxon>
    </lineage>
</organism>
<evidence type="ECO:0000313" key="2">
    <source>
        <dbReference type="EMBL" id="TFY64514.1"/>
    </source>
</evidence>
<dbReference type="EMBL" id="JADCUA010000019">
    <property type="protein sequence ID" value="KAH9833255.1"/>
    <property type="molecule type" value="Genomic_DNA"/>
</dbReference>
<dbReference type="Proteomes" id="UP000814176">
    <property type="component" value="Unassembled WGS sequence"/>
</dbReference>
<sequence>MGNDRHTLPLDIIRYILLDAIDGDRATAAILSRMCKTVNLWIVPVLYSTVIVTISDLKSFERTLLASKDRAEPVGKHNATHLLKRPLGAYVRHLWIGSKGTHHTSRPPWRTIDPVEHAEEASSMVLKATITIVSLCPNLRALAIAHYPSSIMRQLVPCIAETLESLSFCPGTGHLTSLDLADMSHCHSLRDVTFLQTELTDGTLSRLLRMPSVQHITCIYNNVPHTIGLLPALRPVQRDRLKRSFQAAMAQLHLVGECASPAFRRMKVIYLSCDNSTVREINELQRFMGVHGPPGPRDKRIVLSAIDGRNNLDRFVSFKGYGGPYTINYVNDTKYWLDEWIASLDPAWPGRGCVPHTVTQ</sequence>
<dbReference type="Proteomes" id="UP000298390">
    <property type="component" value="Unassembled WGS sequence"/>
</dbReference>
<dbReference type="RefSeq" id="XP_047776021.1">
    <property type="nucleotide sequence ID" value="XM_047924552.1"/>
</dbReference>
<protein>
    <submittedName>
        <fullName evidence="2">Uncharacterized protein</fullName>
    </submittedName>
</protein>